<feature type="domain" description="Tetrapyrrole methylase" evidence="18">
    <location>
        <begin position="236"/>
        <end position="445"/>
    </location>
</feature>
<reference evidence="21 22" key="1">
    <citation type="submission" date="2020-05" db="EMBL/GenBank/DDBJ databases">
        <authorList>
            <person name="Niu N."/>
        </authorList>
    </citation>
    <scope>NUCLEOTIDE SEQUENCE [LARGE SCALE GENOMIC DNA]</scope>
    <source>
        <strain evidence="21 22">LMG10982</strain>
    </source>
</reference>
<dbReference type="EC" id="1.3.1.76" evidence="15"/>
<dbReference type="InterPro" id="IPR050161">
    <property type="entry name" value="Siro_Cobalamin_biosynth"/>
</dbReference>
<evidence type="ECO:0000256" key="8">
    <source>
        <dbReference type="ARBA" id="ARBA00023027"/>
    </source>
</evidence>
<keyword evidence="3 15" id="KW-0169">Cobalamin biosynthesis</keyword>
<evidence type="ECO:0000313" key="21">
    <source>
        <dbReference type="EMBL" id="NOL48938.1"/>
    </source>
</evidence>
<evidence type="ECO:0000256" key="13">
    <source>
        <dbReference type="ARBA" id="ARBA00047561"/>
    </source>
</evidence>
<evidence type="ECO:0000256" key="3">
    <source>
        <dbReference type="ARBA" id="ARBA00022573"/>
    </source>
</evidence>
<dbReference type="InterPro" id="IPR019478">
    <property type="entry name" value="Sirohaem_synthase_dimer_dom"/>
</dbReference>
<dbReference type="SUPFAM" id="SSF53790">
    <property type="entry name" value="Tetrapyrrole methylase"/>
    <property type="match status" value="1"/>
</dbReference>
<evidence type="ECO:0000256" key="14">
    <source>
        <dbReference type="ARBA" id="ARBA00060548"/>
    </source>
</evidence>
<dbReference type="EMBL" id="JABGBO010000002">
    <property type="protein sequence ID" value="NOL48938.1"/>
    <property type="molecule type" value="Genomic_DNA"/>
</dbReference>
<feature type="binding site" evidence="15">
    <location>
        <begin position="22"/>
        <end position="23"/>
    </location>
    <ligand>
        <name>NAD(+)</name>
        <dbReference type="ChEBI" id="CHEBI:57540"/>
    </ligand>
</feature>
<feature type="binding site" evidence="15">
    <location>
        <begin position="43"/>
        <end position="44"/>
    </location>
    <ligand>
        <name>NAD(+)</name>
        <dbReference type="ChEBI" id="CHEBI:57540"/>
    </ligand>
</feature>
<gene>
    <name evidence="21" type="primary">cobA</name>
    <name evidence="15" type="synonym">cysG</name>
    <name evidence="21" type="ORF">HKX40_02110</name>
</gene>
<sequence>MQYLPIFVDLQQKTVLVVGGGHIAQRKIALLREAGAQVRVVAQELISELAQLWQAGEITWLARQFTPNHLEDVALVVTATDDSALNQQVFEQAKSKNLWVNTVDNQTQCSFIFPSIIDRSPVQIAISSAGKAPVLARLLREKLEAILPQHLATMAQLAGRWRSQVKGHLSNIRQRRYFWESLFENTTFQRLSEQRHIQQAEVFLEKELKKAAQHFVANTKDISQNAPSTLRAMGEVVLVGAGPGDAGLLTLKGLQAIQRADVILYDALVSEEILALTRRDADKVLVGKRAQQTSISQQQINQLLIQHALQGKRVVRLKGGDPFVFGRGGEELQALKAEGIPFSVVPGITAAVGVTAYAGIPLTHRDYAQSVTFITGHLQAKGQPLDWAALANSHHTLVVYMGVLKSEEIQQQLLRGGRDAHTPVAVISRGTSENQQIHIGTLQNLTQLAELAEKPALLVIGDVVALQQNLHWFGEEAIHVETSLLLEKTVDVLVDEEMSCRKAA</sequence>
<feature type="binding site" evidence="15">
    <location>
        <position position="401"/>
    </location>
    <ligand>
        <name>S-adenosyl-L-methionine</name>
        <dbReference type="ChEBI" id="CHEBI:59789"/>
    </ligand>
</feature>
<comment type="catalytic activity">
    <reaction evidence="13 15">
        <text>precorrin-2 + NAD(+) = sirohydrochlorin + NADH + 2 H(+)</text>
        <dbReference type="Rhea" id="RHEA:15613"/>
        <dbReference type="ChEBI" id="CHEBI:15378"/>
        <dbReference type="ChEBI" id="CHEBI:57540"/>
        <dbReference type="ChEBI" id="CHEBI:57945"/>
        <dbReference type="ChEBI" id="CHEBI:58351"/>
        <dbReference type="ChEBI" id="CHEBI:58827"/>
        <dbReference type="EC" id="1.3.1.76"/>
    </reaction>
</comment>
<dbReference type="GO" id="GO:0019354">
    <property type="term" value="P:siroheme biosynthetic process"/>
    <property type="evidence" value="ECO:0007669"/>
    <property type="project" value="UniProtKB-UniRule"/>
</dbReference>
<dbReference type="FunFam" id="3.40.1010.10:FF:000001">
    <property type="entry name" value="Siroheme synthase"/>
    <property type="match status" value="1"/>
</dbReference>
<evidence type="ECO:0000256" key="6">
    <source>
        <dbReference type="ARBA" id="ARBA00022691"/>
    </source>
</evidence>
<dbReference type="GO" id="GO:0032259">
    <property type="term" value="P:methylation"/>
    <property type="evidence" value="ECO:0007669"/>
    <property type="project" value="UniProtKB-KW"/>
</dbReference>
<dbReference type="UniPathway" id="UPA00262">
    <property type="reaction ID" value="UER00211"/>
</dbReference>
<feature type="domain" description="Siroheme synthase central" evidence="20">
    <location>
        <begin position="119"/>
        <end position="145"/>
    </location>
</feature>
<comment type="caution">
    <text evidence="21">The sequence shown here is derived from an EMBL/GenBank/DDBJ whole genome shotgun (WGS) entry which is preliminary data.</text>
</comment>
<evidence type="ECO:0000256" key="4">
    <source>
        <dbReference type="ARBA" id="ARBA00022603"/>
    </source>
</evidence>
<dbReference type="PANTHER" id="PTHR45790:SF1">
    <property type="entry name" value="SIROHEME SYNTHASE"/>
    <property type="match status" value="1"/>
</dbReference>
<evidence type="ECO:0000256" key="11">
    <source>
        <dbReference type="ARBA" id="ARBA00023268"/>
    </source>
</evidence>
<dbReference type="NCBIfam" id="NF004790">
    <property type="entry name" value="PRK06136.1"/>
    <property type="match status" value="1"/>
</dbReference>
<comment type="pathway">
    <text evidence="15">Porphyrin-containing compound metabolism; siroheme biosynthesis; siroheme from sirohydrochlorin: step 1/1.</text>
</comment>
<comment type="pathway">
    <text evidence="12 15">Porphyrin-containing compound metabolism; siroheme biosynthesis; precorrin-2 from uroporphyrinogen III: step 1/1.</text>
</comment>
<evidence type="ECO:0000259" key="19">
    <source>
        <dbReference type="Pfam" id="PF10414"/>
    </source>
</evidence>
<accession>A0A7Y4L8P1</accession>
<dbReference type="PIRSF" id="PIRSF036426">
    <property type="entry name" value="Sirohaem_synth"/>
    <property type="match status" value="1"/>
</dbReference>
<evidence type="ECO:0000313" key="22">
    <source>
        <dbReference type="Proteomes" id="UP000541421"/>
    </source>
</evidence>
<dbReference type="Gene3D" id="1.10.8.210">
    <property type="entry name" value="Sirohaem synthase, dimerisation domain"/>
    <property type="match status" value="1"/>
</dbReference>
<comment type="similarity">
    <text evidence="2 17">Belongs to the precorrin methyltransferase family.</text>
</comment>
<dbReference type="InterPro" id="IPR014777">
    <property type="entry name" value="4pyrrole_Mease_sub1"/>
</dbReference>
<keyword evidence="10 15" id="KW-0627">Porphyrin biosynthesis</keyword>
<dbReference type="Proteomes" id="UP000541421">
    <property type="component" value="Unassembled WGS sequence"/>
</dbReference>
<dbReference type="HAMAP" id="MF_01646">
    <property type="entry name" value="Siroheme_synth"/>
    <property type="match status" value="1"/>
</dbReference>
<dbReference type="GO" id="GO:0009236">
    <property type="term" value="P:cobalamin biosynthetic process"/>
    <property type="evidence" value="ECO:0007669"/>
    <property type="project" value="UniProtKB-UniRule"/>
</dbReference>
<dbReference type="GO" id="GO:0043115">
    <property type="term" value="F:precorrin-2 dehydrogenase activity"/>
    <property type="evidence" value="ECO:0007669"/>
    <property type="project" value="UniProtKB-UniRule"/>
</dbReference>
<dbReference type="InterPro" id="IPR012409">
    <property type="entry name" value="Sirohaem_synth"/>
</dbReference>
<dbReference type="FunFam" id="3.30.950.10:FF:000001">
    <property type="entry name" value="Siroheme synthase"/>
    <property type="match status" value="1"/>
</dbReference>
<dbReference type="GO" id="GO:0004851">
    <property type="term" value="F:uroporphyrin-III C-methyltransferase activity"/>
    <property type="evidence" value="ECO:0007669"/>
    <property type="project" value="UniProtKB-UniRule"/>
</dbReference>
<comment type="function">
    <text evidence="15">Multifunctional enzyme that catalyzes the SAM-dependent methylations of uroporphyrinogen III at position C-2 and C-7 to form precorrin-2 via precorrin-1. Then it catalyzes the NAD-dependent ring dehydrogenation of precorrin-2 to yield sirohydrochlorin. Finally, it catalyzes the ferrochelation of sirohydrochlorin to yield siroheme.</text>
</comment>
<organism evidence="21 22">
    <name type="scientific">Pelistega europaea</name>
    <dbReference type="NCBI Taxonomy" id="106147"/>
    <lineage>
        <taxon>Bacteria</taxon>
        <taxon>Pseudomonadati</taxon>
        <taxon>Pseudomonadota</taxon>
        <taxon>Betaproteobacteria</taxon>
        <taxon>Burkholderiales</taxon>
        <taxon>Alcaligenaceae</taxon>
        <taxon>Pelistega</taxon>
    </lineage>
</organism>
<evidence type="ECO:0000259" key="20">
    <source>
        <dbReference type="Pfam" id="PF14824"/>
    </source>
</evidence>
<comment type="pathway">
    <text evidence="1 15">Porphyrin-containing compound metabolism; siroheme biosynthesis; sirohydrochlorin from precorrin-2: step 1/1.</text>
</comment>
<comment type="similarity">
    <text evidence="15">In the C-terminal section; belongs to the precorrin methyltransferase family.</text>
</comment>
<feature type="region of interest" description="Precorrin-2 dehydrogenase / sirohydrochlorin ferrochelatase" evidence="15">
    <location>
        <begin position="1"/>
        <end position="204"/>
    </location>
</feature>
<name>A0A7Y4L8P1_9BURK</name>
<comment type="catalytic activity">
    <reaction evidence="15">
        <text>uroporphyrinogen III + 2 S-adenosyl-L-methionine = precorrin-2 + 2 S-adenosyl-L-homocysteine + H(+)</text>
        <dbReference type="Rhea" id="RHEA:32459"/>
        <dbReference type="ChEBI" id="CHEBI:15378"/>
        <dbReference type="ChEBI" id="CHEBI:57308"/>
        <dbReference type="ChEBI" id="CHEBI:57856"/>
        <dbReference type="ChEBI" id="CHEBI:58827"/>
        <dbReference type="ChEBI" id="CHEBI:59789"/>
        <dbReference type="EC" id="2.1.1.107"/>
    </reaction>
</comment>
<dbReference type="NCBIfam" id="NF007922">
    <property type="entry name" value="PRK10637.1"/>
    <property type="match status" value="1"/>
</dbReference>
<dbReference type="AlphaFoldDB" id="A0A7Y4L8P1"/>
<dbReference type="InterPro" id="IPR028281">
    <property type="entry name" value="Sirohaem_synthase_central"/>
</dbReference>
<dbReference type="EC" id="2.1.1.107" evidence="15"/>
<dbReference type="PANTHER" id="PTHR45790">
    <property type="entry name" value="SIROHEME SYNTHASE-RELATED"/>
    <property type="match status" value="1"/>
</dbReference>
<evidence type="ECO:0000256" key="9">
    <source>
        <dbReference type="ARBA" id="ARBA00023239"/>
    </source>
</evidence>
<feature type="binding site" evidence="15">
    <location>
        <begin position="319"/>
        <end position="321"/>
    </location>
    <ligand>
        <name>S-adenosyl-L-methionine</name>
        <dbReference type="ChEBI" id="CHEBI:59789"/>
    </ligand>
</feature>
<proteinExistence type="inferred from homology"/>
<dbReference type="Gene3D" id="3.40.50.720">
    <property type="entry name" value="NAD(P)-binding Rossmann-like Domain"/>
    <property type="match status" value="1"/>
</dbReference>
<dbReference type="GO" id="GO:0051266">
    <property type="term" value="F:sirohydrochlorin ferrochelatase activity"/>
    <property type="evidence" value="ECO:0007669"/>
    <property type="project" value="UniProtKB-EC"/>
</dbReference>
<feature type="domain" description="Sirohaem synthase dimerisation" evidence="19">
    <location>
        <begin position="150"/>
        <end position="208"/>
    </location>
</feature>
<keyword evidence="4 15" id="KW-0489">Methyltransferase</keyword>
<evidence type="ECO:0000256" key="17">
    <source>
        <dbReference type="RuleBase" id="RU003960"/>
    </source>
</evidence>
<evidence type="ECO:0000256" key="2">
    <source>
        <dbReference type="ARBA" id="ARBA00005879"/>
    </source>
</evidence>
<dbReference type="Pfam" id="PF13241">
    <property type="entry name" value="NAD_binding_7"/>
    <property type="match status" value="1"/>
</dbReference>
<keyword evidence="11 15" id="KW-0511">Multifunctional enzyme</keyword>
<dbReference type="InterPro" id="IPR006367">
    <property type="entry name" value="Sirohaem_synthase_N"/>
</dbReference>
<evidence type="ECO:0000256" key="16">
    <source>
        <dbReference type="PIRSR" id="PIRSR036426-1"/>
    </source>
</evidence>
<dbReference type="Gene3D" id="3.30.950.10">
    <property type="entry name" value="Methyltransferase, Cobalt-precorrin-4 Transmethylase, Domain 2"/>
    <property type="match status" value="1"/>
</dbReference>
<dbReference type="Pfam" id="PF10414">
    <property type="entry name" value="CysG_dimeriser"/>
    <property type="match status" value="1"/>
</dbReference>
<protein>
    <recommendedName>
        <fullName evidence="15">Siroheme synthase</fullName>
    </recommendedName>
    <domain>
        <recommendedName>
            <fullName evidence="15">Uroporphyrinogen-III C-methyltransferase</fullName>
            <shortName evidence="15">Urogen III methylase</shortName>
            <ecNumber evidence="15">2.1.1.107</ecNumber>
        </recommendedName>
        <alternativeName>
            <fullName evidence="15">SUMT</fullName>
        </alternativeName>
        <alternativeName>
            <fullName evidence="15">Uroporphyrinogen III methylase</fullName>
            <shortName evidence="15">UROM</shortName>
        </alternativeName>
    </domain>
    <domain>
        <recommendedName>
            <fullName evidence="15">Precorrin-2 dehydrogenase</fullName>
            <ecNumber evidence="15">1.3.1.76</ecNumber>
        </recommendedName>
    </domain>
    <domain>
        <recommendedName>
            <fullName evidence="15">Sirohydrochlorin ferrochelatase</fullName>
            <ecNumber evidence="15">4.99.1.4</ecNumber>
        </recommendedName>
    </domain>
</protein>
<feature type="active site" description="Proton donor" evidence="15 16">
    <location>
        <position position="288"/>
    </location>
</feature>
<keyword evidence="6 15" id="KW-0949">S-adenosyl-L-methionine</keyword>
<feature type="binding site" evidence="15">
    <location>
        <begin position="349"/>
        <end position="350"/>
    </location>
    <ligand>
        <name>S-adenosyl-L-methionine</name>
        <dbReference type="ChEBI" id="CHEBI:59789"/>
    </ligand>
</feature>
<dbReference type="NCBIfam" id="TIGR01470">
    <property type="entry name" value="cysG_Nterm"/>
    <property type="match status" value="1"/>
</dbReference>
<comment type="catalytic activity">
    <reaction evidence="15">
        <text>siroheme + 2 H(+) = sirohydrochlorin + Fe(2+)</text>
        <dbReference type="Rhea" id="RHEA:24360"/>
        <dbReference type="ChEBI" id="CHEBI:15378"/>
        <dbReference type="ChEBI" id="CHEBI:29033"/>
        <dbReference type="ChEBI" id="CHEBI:58351"/>
        <dbReference type="ChEBI" id="CHEBI:60052"/>
        <dbReference type="EC" id="4.99.1.4"/>
    </reaction>
</comment>
<feature type="binding site" evidence="15">
    <location>
        <position position="324"/>
    </location>
    <ligand>
        <name>S-adenosyl-L-methionine</name>
        <dbReference type="ChEBI" id="CHEBI:59789"/>
    </ligand>
</feature>
<dbReference type="Gene3D" id="3.30.160.110">
    <property type="entry name" value="Siroheme synthase, domain 2"/>
    <property type="match status" value="1"/>
</dbReference>
<dbReference type="InterPro" id="IPR037115">
    <property type="entry name" value="Sirohaem_synt_dimer_dom_sf"/>
</dbReference>
<dbReference type="FunFam" id="3.30.160.110:FF:000001">
    <property type="entry name" value="Siroheme synthase"/>
    <property type="match status" value="1"/>
</dbReference>
<dbReference type="NCBIfam" id="TIGR01469">
    <property type="entry name" value="cobA_cysG_Cterm"/>
    <property type="match status" value="1"/>
</dbReference>
<dbReference type="Pfam" id="PF14824">
    <property type="entry name" value="Sirohm_synth_M"/>
    <property type="match status" value="1"/>
</dbReference>
<comment type="pathway">
    <text evidence="14 15">Cofactor biosynthesis; adenosylcobalamin biosynthesis; precorrin-2 from uroporphyrinogen III: step 1/1.</text>
</comment>
<keyword evidence="8 15" id="KW-0520">NAD</keyword>
<evidence type="ECO:0000256" key="7">
    <source>
        <dbReference type="ARBA" id="ARBA00023002"/>
    </source>
</evidence>
<dbReference type="InterPro" id="IPR014776">
    <property type="entry name" value="4pyrrole_Mease_sub2"/>
</dbReference>
<dbReference type="RefSeq" id="WP_171587926.1">
    <property type="nucleotide sequence ID" value="NZ_JABGBO010000002.1"/>
</dbReference>
<feature type="active site" description="Proton acceptor" evidence="15 16">
    <location>
        <position position="266"/>
    </location>
</feature>
<feature type="region of interest" description="Uroporphyrinogen-III C-methyltransferase" evidence="15">
    <location>
        <begin position="234"/>
        <end position="504"/>
    </location>
</feature>
<keyword evidence="7 15" id="KW-0560">Oxidoreductase</keyword>
<evidence type="ECO:0000256" key="15">
    <source>
        <dbReference type="HAMAP-Rule" id="MF_01646"/>
    </source>
</evidence>
<dbReference type="InterPro" id="IPR036291">
    <property type="entry name" value="NAD(P)-bd_dom_sf"/>
</dbReference>
<dbReference type="CDD" id="cd11642">
    <property type="entry name" value="SUMT"/>
    <property type="match status" value="1"/>
</dbReference>
<feature type="binding site" evidence="15">
    <location>
        <position position="430"/>
    </location>
    <ligand>
        <name>S-adenosyl-L-methionine</name>
        <dbReference type="ChEBI" id="CHEBI:59789"/>
    </ligand>
</feature>
<keyword evidence="5 15" id="KW-0808">Transferase</keyword>
<keyword evidence="9 15" id="KW-0456">Lyase</keyword>
<dbReference type="InterPro" id="IPR003043">
    <property type="entry name" value="Uropor_MeTrfase_CS"/>
</dbReference>
<dbReference type="SUPFAM" id="SSF51735">
    <property type="entry name" value="NAD(P)-binding Rossmann-fold domains"/>
    <property type="match status" value="1"/>
</dbReference>
<dbReference type="InterPro" id="IPR000878">
    <property type="entry name" value="4pyrrol_Mease"/>
</dbReference>
<dbReference type="UniPathway" id="UPA00148">
    <property type="reaction ID" value="UER00211"/>
</dbReference>
<dbReference type="SUPFAM" id="SSF75615">
    <property type="entry name" value="Siroheme synthase middle domains-like"/>
    <property type="match status" value="1"/>
</dbReference>
<dbReference type="PROSITE" id="PS00839">
    <property type="entry name" value="SUMT_1"/>
    <property type="match status" value="1"/>
</dbReference>
<evidence type="ECO:0000259" key="18">
    <source>
        <dbReference type="Pfam" id="PF00590"/>
    </source>
</evidence>
<comment type="similarity">
    <text evidence="15">In the N-terminal section; belongs to the precorrin-2 dehydrogenase / sirohydrochlorin ferrochelatase family.</text>
</comment>
<dbReference type="GO" id="GO:0051287">
    <property type="term" value="F:NAD binding"/>
    <property type="evidence" value="ECO:0007669"/>
    <property type="project" value="InterPro"/>
</dbReference>
<dbReference type="Gene3D" id="3.40.1010.10">
    <property type="entry name" value="Cobalt-precorrin-4 Transmethylase, Domain 1"/>
    <property type="match status" value="1"/>
</dbReference>
<comment type="pathway">
    <text evidence="15">Cofactor biosynthesis; adenosylcobalamin biosynthesis; sirohydrochlorin from precorrin-2: step 1/1.</text>
</comment>
<feature type="modified residue" description="Phosphoserine" evidence="15">
    <location>
        <position position="128"/>
    </location>
</feature>
<evidence type="ECO:0000256" key="12">
    <source>
        <dbReference type="ARBA" id="ARBA00025705"/>
    </source>
</evidence>
<dbReference type="InterPro" id="IPR035996">
    <property type="entry name" value="4pyrrol_Methylase_sf"/>
</dbReference>
<dbReference type="EC" id="4.99.1.4" evidence="15"/>
<dbReference type="Pfam" id="PF00590">
    <property type="entry name" value="TP_methylase"/>
    <property type="match status" value="1"/>
</dbReference>
<keyword evidence="15" id="KW-0597">Phosphoprotein</keyword>
<evidence type="ECO:0000256" key="10">
    <source>
        <dbReference type="ARBA" id="ARBA00023244"/>
    </source>
</evidence>
<dbReference type="PROSITE" id="PS00840">
    <property type="entry name" value="SUMT_2"/>
    <property type="match status" value="1"/>
</dbReference>
<feature type="binding site" evidence="15">
    <location>
        <position position="243"/>
    </location>
    <ligand>
        <name>S-adenosyl-L-methionine</name>
        <dbReference type="ChEBI" id="CHEBI:59789"/>
    </ligand>
</feature>
<evidence type="ECO:0000256" key="1">
    <source>
        <dbReference type="ARBA" id="ARBA00005010"/>
    </source>
</evidence>
<dbReference type="InterPro" id="IPR006366">
    <property type="entry name" value="CobA/CysG_C"/>
</dbReference>
<keyword evidence="22" id="KW-1185">Reference proteome</keyword>
<evidence type="ECO:0000256" key="5">
    <source>
        <dbReference type="ARBA" id="ARBA00022679"/>
    </source>
</evidence>